<evidence type="ECO:0000256" key="1">
    <source>
        <dbReference type="SAM" id="MobiDB-lite"/>
    </source>
</evidence>
<keyword evidence="5" id="KW-1185">Reference proteome</keyword>
<dbReference type="EMBL" id="LNRQ01000008">
    <property type="protein sequence ID" value="KZM83705.1"/>
    <property type="molecule type" value="Genomic_DNA"/>
</dbReference>
<feature type="transmembrane region" description="Helical" evidence="2">
    <location>
        <begin position="40"/>
        <end position="62"/>
    </location>
</feature>
<gene>
    <name evidence="3" type="ORF">DCAR_028873</name>
    <name evidence="4" type="ORF">DCAR_0830419</name>
</gene>
<sequence>MFSAPLSSPGHSQIISPAATQGAGEVSDSSYRLYGLHGEIMMVVVLSIFGLFIASLLVYLYVKRESNRGSKERDLEV</sequence>
<keyword evidence="2" id="KW-1133">Transmembrane helix</keyword>
<reference evidence="4" key="2">
    <citation type="submission" date="2022-03" db="EMBL/GenBank/DDBJ databases">
        <title>Draft title - Genomic analysis of global carrot germplasm unveils the trajectory of domestication and the origin of high carotenoid orange carrot.</title>
        <authorList>
            <person name="Iorizzo M."/>
            <person name="Ellison S."/>
            <person name="Senalik D."/>
            <person name="Macko-Podgorni A."/>
            <person name="Grzebelus D."/>
            <person name="Bostan H."/>
            <person name="Rolling W."/>
            <person name="Curaba J."/>
            <person name="Simon P."/>
        </authorList>
    </citation>
    <scope>NUCLEOTIDE SEQUENCE</scope>
    <source>
        <tissue evidence="4">Leaf</tissue>
    </source>
</reference>
<reference evidence="3" key="1">
    <citation type="journal article" date="2016" name="Nat. Genet.">
        <title>A high-quality carrot genome assembly provides new insights into carotenoid accumulation and asterid genome evolution.</title>
        <authorList>
            <person name="Iorizzo M."/>
            <person name="Ellison S."/>
            <person name="Senalik D."/>
            <person name="Zeng P."/>
            <person name="Satapoomin P."/>
            <person name="Huang J."/>
            <person name="Bowman M."/>
            <person name="Iovene M."/>
            <person name="Sanseverino W."/>
            <person name="Cavagnaro P."/>
            <person name="Yildiz M."/>
            <person name="Macko-Podgorni A."/>
            <person name="Moranska E."/>
            <person name="Grzebelus E."/>
            <person name="Grzebelus D."/>
            <person name="Ashrafi H."/>
            <person name="Zheng Z."/>
            <person name="Cheng S."/>
            <person name="Spooner D."/>
            <person name="Van Deynze A."/>
            <person name="Simon P."/>
        </authorList>
    </citation>
    <scope>NUCLEOTIDE SEQUENCE [LARGE SCALE GENOMIC DNA]</scope>
    <source>
        <tissue evidence="3">Leaf</tissue>
    </source>
</reference>
<dbReference type="Gramene" id="KZM83705">
    <property type="protein sequence ID" value="KZM83705"/>
    <property type="gene ID" value="DCAR_028873"/>
</dbReference>
<feature type="region of interest" description="Disordered" evidence="1">
    <location>
        <begin position="1"/>
        <end position="25"/>
    </location>
</feature>
<accession>A0A175YJG5</accession>
<dbReference type="Proteomes" id="UP000077755">
    <property type="component" value="Chromosome 8"/>
</dbReference>
<proteinExistence type="predicted"/>
<evidence type="ECO:0000313" key="4">
    <source>
        <dbReference type="EMBL" id="WOH10942.1"/>
    </source>
</evidence>
<protein>
    <submittedName>
        <fullName evidence="3">Uncharacterized protein</fullName>
    </submittedName>
</protein>
<organism evidence="3">
    <name type="scientific">Daucus carota subsp. sativus</name>
    <name type="common">Carrot</name>
    <dbReference type="NCBI Taxonomy" id="79200"/>
    <lineage>
        <taxon>Eukaryota</taxon>
        <taxon>Viridiplantae</taxon>
        <taxon>Streptophyta</taxon>
        <taxon>Embryophyta</taxon>
        <taxon>Tracheophyta</taxon>
        <taxon>Spermatophyta</taxon>
        <taxon>Magnoliopsida</taxon>
        <taxon>eudicotyledons</taxon>
        <taxon>Gunneridae</taxon>
        <taxon>Pentapetalae</taxon>
        <taxon>asterids</taxon>
        <taxon>campanulids</taxon>
        <taxon>Apiales</taxon>
        <taxon>Apiaceae</taxon>
        <taxon>Apioideae</taxon>
        <taxon>Scandiceae</taxon>
        <taxon>Daucinae</taxon>
        <taxon>Daucus</taxon>
        <taxon>Daucus sect. Daucus</taxon>
    </lineage>
</organism>
<keyword evidence="2" id="KW-0472">Membrane</keyword>
<keyword evidence="2" id="KW-0812">Transmembrane</keyword>
<feature type="compositionally biased region" description="Polar residues" evidence="1">
    <location>
        <begin position="1"/>
        <end position="19"/>
    </location>
</feature>
<dbReference type="AlphaFoldDB" id="A0A175YJG5"/>
<dbReference type="EMBL" id="CP093350">
    <property type="protein sequence ID" value="WOH10942.1"/>
    <property type="molecule type" value="Genomic_DNA"/>
</dbReference>
<evidence type="ECO:0000313" key="5">
    <source>
        <dbReference type="Proteomes" id="UP000077755"/>
    </source>
</evidence>
<evidence type="ECO:0000256" key="2">
    <source>
        <dbReference type="SAM" id="Phobius"/>
    </source>
</evidence>
<name>A0A175YJG5_DAUCS</name>
<evidence type="ECO:0000313" key="3">
    <source>
        <dbReference type="EMBL" id="KZM83705.1"/>
    </source>
</evidence>